<dbReference type="GO" id="GO:0046872">
    <property type="term" value="F:metal ion binding"/>
    <property type="evidence" value="ECO:0007669"/>
    <property type="project" value="UniProtKB-KW"/>
</dbReference>
<dbReference type="InterPro" id="IPR013096">
    <property type="entry name" value="Cupin_2"/>
</dbReference>
<accession>A0A8H9YV78</accession>
<dbReference type="EMBL" id="JABWQF010000014">
    <property type="protein sequence ID" value="MBC3294225.1"/>
    <property type="molecule type" value="Genomic_DNA"/>
</dbReference>
<name>A0A8H9YV78_9PSED</name>
<feature type="domain" description="Cupin type-2" evidence="2">
    <location>
        <begin position="32"/>
        <end position="99"/>
    </location>
</feature>
<dbReference type="InterPro" id="IPR051610">
    <property type="entry name" value="GPI/OXD"/>
</dbReference>
<dbReference type="SUPFAM" id="SSF51182">
    <property type="entry name" value="RmlC-like cupins"/>
    <property type="match status" value="1"/>
</dbReference>
<keyword evidence="1" id="KW-0479">Metal-binding</keyword>
<dbReference type="Pfam" id="PF07883">
    <property type="entry name" value="Cupin_2"/>
    <property type="match status" value="1"/>
</dbReference>
<dbReference type="Gene3D" id="2.60.120.10">
    <property type="entry name" value="Jelly Rolls"/>
    <property type="match status" value="1"/>
</dbReference>
<dbReference type="AlphaFoldDB" id="A0A8H9YV78"/>
<sequence>MISKDNAEHYIWGDHCDGWYLVNRPDMLIIHEKMPPDTHEKRHFHSIARQFFYVLEGNLSMELEGVRHDIKARQGLEIPPGAKHQASNDSQLPVEFIVISHPTTRGDRSDLATGT</sequence>
<proteinExistence type="predicted"/>
<gene>
    <name evidence="3" type="ORF">HU722_22125</name>
</gene>
<organism evidence="3">
    <name type="scientific">Pseudomonas tritici</name>
    <dbReference type="NCBI Taxonomy" id="2745518"/>
    <lineage>
        <taxon>Bacteria</taxon>
        <taxon>Pseudomonadati</taxon>
        <taxon>Pseudomonadota</taxon>
        <taxon>Gammaproteobacteria</taxon>
        <taxon>Pseudomonadales</taxon>
        <taxon>Pseudomonadaceae</taxon>
        <taxon>Pseudomonas</taxon>
    </lineage>
</organism>
<comment type="caution">
    <text evidence="3">The sequence shown here is derived from an EMBL/GenBank/DDBJ whole genome shotgun (WGS) entry which is preliminary data.</text>
</comment>
<dbReference type="InterPro" id="IPR014710">
    <property type="entry name" value="RmlC-like_jellyroll"/>
</dbReference>
<protein>
    <submittedName>
        <fullName evidence="3">Cupin domain-containing protein</fullName>
    </submittedName>
</protein>
<dbReference type="InterPro" id="IPR011051">
    <property type="entry name" value="RmlC_Cupin_sf"/>
</dbReference>
<evidence type="ECO:0000259" key="2">
    <source>
        <dbReference type="Pfam" id="PF07883"/>
    </source>
</evidence>
<dbReference type="PANTHER" id="PTHR35848">
    <property type="entry name" value="OXALATE-BINDING PROTEIN"/>
    <property type="match status" value="1"/>
</dbReference>
<reference evidence="3" key="1">
    <citation type="journal article" date="2020" name="Microorganisms">
        <title>Reliable Identification of Environmental Pseudomonas Isolates Using the rpoD Gene.</title>
        <authorList>
            <consortium name="The Broad Institute Genome Sequencing Platform"/>
            <person name="Girard L."/>
            <person name="Lood C."/>
            <person name="Rokni-Zadeh H."/>
            <person name="van Noort V."/>
            <person name="Lavigne R."/>
            <person name="De Mot R."/>
        </authorList>
    </citation>
    <scope>NUCLEOTIDE SEQUENCE [LARGE SCALE GENOMIC DNA]</scope>
    <source>
        <strain evidence="3">SWRI145</strain>
    </source>
</reference>
<evidence type="ECO:0000313" key="3">
    <source>
        <dbReference type="EMBL" id="MBC3294225.1"/>
    </source>
</evidence>
<dbReference type="PANTHER" id="PTHR35848:SF9">
    <property type="entry name" value="SLL1358 PROTEIN"/>
    <property type="match status" value="1"/>
</dbReference>
<evidence type="ECO:0000256" key="1">
    <source>
        <dbReference type="ARBA" id="ARBA00022723"/>
    </source>
</evidence>